<accession>A0ABV8HL73</accession>
<dbReference type="InterPro" id="IPR000835">
    <property type="entry name" value="HTH_MarR-typ"/>
</dbReference>
<reference evidence="3" key="1">
    <citation type="journal article" date="2019" name="Int. J. Syst. Evol. Microbiol.">
        <title>The Global Catalogue of Microorganisms (GCM) 10K type strain sequencing project: providing services to taxonomists for standard genome sequencing and annotation.</title>
        <authorList>
            <consortium name="The Broad Institute Genomics Platform"/>
            <consortium name="The Broad Institute Genome Sequencing Center for Infectious Disease"/>
            <person name="Wu L."/>
            <person name="Ma J."/>
        </authorList>
    </citation>
    <scope>NUCLEOTIDE SEQUENCE [LARGE SCALE GENOMIC DNA]</scope>
    <source>
        <strain evidence="3">CGMCC 4.7237</strain>
    </source>
</reference>
<dbReference type="Pfam" id="PF12802">
    <property type="entry name" value="MarR_2"/>
    <property type="match status" value="1"/>
</dbReference>
<name>A0ABV8HL73_9ACTN</name>
<dbReference type="SUPFAM" id="SSF46785">
    <property type="entry name" value="Winged helix' DNA-binding domain"/>
    <property type="match status" value="1"/>
</dbReference>
<dbReference type="EMBL" id="JBHSBB010000008">
    <property type="protein sequence ID" value="MFC4031646.1"/>
    <property type="molecule type" value="Genomic_DNA"/>
</dbReference>
<protein>
    <submittedName>
        <fullName evidence="2">MarR family winged helix-turn-helix transcriptional regulator</fullName>
    </submittedName>
</protein>
<comment type="caution">
    <text evidence="2">The sequence shown here is derived from an EMBL/GenBank/DDBJ whole genome shotgun (WGS) entry which is preliminary data.</text>
</comment>
<feature type="domain" description="HTH marR-type" evidence="1">
    <location>
        <begin position="18"/>
        <end position="151"/>
    </location>
</feature>
<dbReference type="InterPro" id="IPR036390">
    <property type="entry name" value="WH_DNA-bd_sf"/>
</dbReference>
<dbReference type="InterPro" id="IPR039422">
    <property type="entry name" value="MarR/SlyA-like"/>
</dbReference>
<evidence type="ECO:0000259" key="1">
    <source>
        <dbReference type="PROSITE" id="PS50995"/>
    </source>
</evidence>
<dbReference type="PANTHER" id="PTHR33164">
    <property type="entry name" value="TRANSCRIPTIONAL REGULATOR, MARR FAMILY"/>
    <property type="match status" value="1"/>
</dbReference>
<evidence type="ECO:0000313" key="2">
    <source>
        <dbReference type="EMBL" id="MFC4031646.1"/>
    </source>
</evidence>
<dbReference type="RefSeq" id="WP_386427943.1">
    <property type="nucleotide sequence ID" value="NZ_JBHSBB010000008.1"/>
</dbReference>
<dbReference type="PANTHER" id="PTHR33164:SF57">
    <property type="entry name" value="MARR-FAMILY TRANSCRIPTIONAL REGULATOR"/>
    <property type="match status" value="1"/>
</dbReference>
<dbReference type="InterPro" id="IPR036388">
    <property type="entry name" value="WH-like_DNA-bd_sf"/>
</dbReference>
<sequence length="165" mass="18268">MSTDDLSGRDAPTVDQAIRDILLLLPRVMARTKRAPAPASLRSFNLAPRHLSLLGYLVFDGPLAVNELATRLEVAPATVSLMVSDLARQGVVERREDEADRRRAIVTIAEANQAAVEGWLARGARAWRTAFEPLSPAERRTFIDTLRTYEREMAGAMEREVAGEK</sequence>
<proteinExistence type="predicted"/>
<evidence type="ECO:0000313" key="3">
    <source>
        <dbReference type="Proteomes" id="UP001595765"/>
    </source>
</evidence>
<dbReference type="SMART" id="SM00347">
    <property type="entry name" value="HTH_MARR"/>
    <property type="match status" value="1"/>
</dbReference>
<gene>
    <name evidence="2" type="ORF">ACFO3J_09165</name>
</gene>
<dbReference type="Gene3D" id="1.10.10.10">
    <property type="entry name" value="Winged helix-like DNA-binding domain superfamily/Winged helix DNA-binding domain"/>
    <property type="match status" value="1"/>
</dbReference>
<dbReference type="PROSITE" id="PS50995">
    <property type="entry name" value="HTH_MARR_2"/>
    <property type="match status" value="1"/>
</dbReference>
<organism evidence="2 3">
    <name type="scientific">Streptomyces polygonati</name>
    <dbReference type="NCBI Taxonomy" id="1617087"/>
    <lineage>
        <taxon>Bacteria</taxon>
        <taxon>Bacillati</taxon>
        <taxon>Actinomycetota</taxon>
        <taxon>Actinomycetes</taxon>
        <taxon>Kitasatosporales</taxon>
        <taxon>Streptomycetaceae</taxon>
        <taxon>Streptomyces</taxon>
    </lineage>
</organism>
<keyword evidence="3" id="KW-1185">Reference proteome</keyword>
<dbReference type="Proteomes" id="UP001595765">
    <property type="component" value="Unassembled WGS sequence"/>
</dbReference>